<evidence type="ECO:0000313" key="3">
    <source>
        <dbReference type="Proteomes" id="UP000186594"/>
    </source>
</evidence>
<feature type="domain" description="Rab-GAP TBC" evidence="1">
    <location>
        <begin position="360"/>
        <end position="573"/>
    </location>
</feature>
<dbReference type="Gene3D" id="1.10.472.80">
    <property type="entry name" value="Ypt/Rab-GAP domain of gyp1p, domain 3"/>
    <property type="match status" value="1"/>
</dbReference>
<dbReference type="PROSITE" id="PS50086">
    <property type="entry name" value="TBC_RABGAP"/>
    <property type="match status" value="1"/>
</dbReference>
<dbReference type="PANTHER" id="PTHR47219:SF20">
    <property type="entry name" value="TBC1 DOMAIN FAMILY MEMBER 2B"/>
    <property type="match status" value="1"/>
</dbReference>
<proteinExistence type="predicted"/>
<dbReference type="Proteomes" id="UP000186594">
    <property type="component" value="Unassembled WGS sequence"/>
</dbReference>
<dbReference type="PANTHER" id="PTHR47219">
    <property type="entry name" value="RAB GTPASE-ACTIVATING PROTEIN 1-LIKE"/>
    <property type="match status" value="1"/>
</dbReference>
<dbReference type="Pfam" id="PF00566">
    <property type="entry name" value="RabGAP-TBC"/>
    <property type="match status" value="1"/>
</dbReference>
<keyword evidence="3" id="KW-1185">Reference proteome</keyword>
<comment type="caution">
    <text evidence="2">The sequence shown here is derived from an EMBL/GenBank/DDBJ whole genome shotgun (WGS) entry which is preliminary data.</text>
</comment>
<evidence type="ECO:0000259" key="1">
    <source>
        <dbReference type="PROSITE" id="PS50086"/>
    </source>
</evidence>
<dbReference type="SMART" id="SM00164">
    <property type="entry name" value="TBC"/>
    <property type="match status" value="1"/>
</dbReference>
<dbReference type="OrthoDB" id="294251at2759"/>
<dbReference type="AlphaFoldDB" id="A0A1U7LUG7"/>
<evidence type="ECO:0000313" key="2">
    <source>
        <dbReference type="EMBL" id="OLL26269.1"/>
    </source>
</evidence>
<dbReference type="STRING" id="1198029.A0A1U7LUG7"/>
<sequence>MSFLRDQDIQDRFNDFHRLDYPFPLEPNSKTHAAGLSARSSSLKNPKLPLTFKVSARSLQQPNSLERQKRSREETIQNDALYYQLGRPLSVSVPNFKIYDQEKEKPRARERLAVQTKFPEGFFEDSSYGEIDDLFALYEDDSGSDLVSSPACASSIAALSPAPSRISIPFSIQALSGTSSTAPTRVSQQPERISDLESARKLISDQLKNSLVNSTLDRINDASLTQHMNRFRDDIIAEESLSEQIPLIGDGVASAITDIVGPLFYEPPVFMSVSPNSERDQYGFRKQTAHVTRKEYDSWHRDYQLRVRERKKKWDGLLRENGIVAGSFIAKFPPKNSKGTMLLRRVCGLPSVVRRYIRKGIPPEYRGAAWFFYAGGPAKLAAHPGLYKSLVIQSSSLHTTDSEIIERDLHRTFPDCALFRPPECRDSKLIETPIIQALRRVLRAFAYYCPRVGYCQSINFITGILLLFMDEERAFWMLFITTQEYLPGVHDVNLEGANVDQAVLCMLIKETQPAIWSKLGGGLEDPNAQTIEDIAVTPPPVTLVTASWFMSMFCGILPWETLLRVWDCFFLEGSKILFKVALTIFKHGEQEILAVTEPTMIFQVVQALPKRLINAGELLEACFRRRSPLGDPITQRQVDQKRRQVSARRQQVQVSKLGHGDSKIRSKSAVRGG</sequence>
<dbReference type="InterPro" id="IPR000195">
    <property type="entry name" value="Rab-GAP-TBC_dom"/>
</dbReference>
<dbReference type="EMBL" id="LXFE01000211">
    <property type="protein sequence ID" value="OLL26269.1"/>
    <property type="molecule type" value="Genomic_DNA"/>
</dbReference>
<gene>
    <name evidence="2" type="ORF">NEOLI_000318</name>
</gene>
<dbReference type="SUPFAM" id="SSF47923">
    <property type="entry name" value="Ypt/Rab-GAP domain of gyp1p"/>
    <property type="match status" value="2"/>
</dbReference>
<protein>
    <submittedName>
        <fullName evidence="2">GTPase-activating protein gyp3</fullName>
    </submittedName>
</protein>
<dbReference type="Gene3D" id="1.10.8.270">
    <property type="entry name" value="putative rabgap domain of human tbc1 domain family member 14 like domains"/>
    <property type="match status" value="1"/>
</dbReference>
<dbReference type="InterPro" id="IPR035969">
    <property type="entry name" value="Rab-GAP_TBC_sf"/>
</dbReference>
<dbReference type="InterPro" id="IPR050302">
    <property type="entry name" value="Rab_GAP_TBC_domain"/>
</dbReference>
<organism evidence="2 3">
    <name type="scientific">Neolecta irregularis (strain DAH-3)</name>
    <dbReference type="NCBI Taxonomy" id="1198029"/>
    <lineage>
        <taxon>Eukaryota</taxon>
        <taxon>Fungi</taxon>
        <taxon>Dikarya</taxon>
        <taxon>Ascomycota</taxon>
        <taxon>Taphrinomycotina</taxon>
        <taxon>Neolectales</taxon>
        <taxon>Neolectaceae</taxon>
        <taxon>Neolecta</taxon>
    </lineage>
</organism>
<dbReference type="GO" id="GO:0031267">
    <property type="term" value="F:small GTPase binding"/>
    <property type="evidence" value="ECO:0007669"/>
    <property type="project" value="TreeGrafter"/>
</dbReference>
<reference evidence="2 3" key="1">
    <citation type="submission" date="2016-04" db="EMBL/GenBank/DDBJ databases">
        <title>Evolutionary innovation and constraint leading to complex multicellularity in the Ascomycota.</title>
        <authorList>
            <person name="Cisse O."/>
            <person name="Nguyen A."/>
            <person name="Hewitt D.A."/>
            <person name="Jedd G."/>
            <person name="Stajich J.E."/>
        </authorList>
    </citation>
    <scope>NUCLEOTIDE SEQUENCE [LARGE SCALE GENOMIC DNA]</scope>
    <source>
        <strain evidence="2 3">DAH-3</strain>
    </source>
</reference>
<name>A0A1U7LUG7_NEOID</name>
<accession>A0A1U7LUG7</accession>
<dbReference type="GO" id="GO:0005096">
    <property type="term" value="F:GTPase activator activity"/>
    <property type="evidence" value="ECO:0007669"/>
    <property type="project" value="TreeGrafter"/>
</dbReference>